<accession>A0A2Z6MET0</accession>
<evidence type="ECO:0000313" key="2">
    <source>
        <dbReference type="Proteomes" id="UP000242715"/>
    </source>
</evidence>
<dbReference type="OrthoDB" id="8904098at2759"/>
<feature type="non-terminal residue" evidence="1">
    <location>
        <position position="71"/>
    </location>
</feature>
<gene>
    <name evidence="1" type="ORF">TSUD_82910</name>
</gene>
<proteinExistence type="predicted"/>
<organism evidence="1 2">
    <name type="scientific">Trifolium subterraneum</name>
    <name type="common">Subterranean clover</name>
    <dbReference type="NCBI Taxonomy" id="3900"/>
    <lineage>
        <taxon>Eukaryota</taxon>
        <taxon>Viridiplantae</taxon>
        <taxon>Streptophyta</taxon>
        <taxon>Embryophyta</taxon>
        <taxon>Tracheophyta</taxon>
        <taxon>Spermatophyta</taxon>
        <taxon>Magnoliopsida</taxon>
        <taxon>eudicotyledons</taxon>
        <taxon>Gunneridae</taxon>
        <taxon>Pentapetalae</taxon>
        <taxon>rosids</taxon>
        <taxon>fabids</taxon>
        <taxon>Fabales</taxon>
        <taxon>Fabaceae</taxon>
        <taxon>Papilionoideae</taxon>
        <taxon>50 kb inversion clade</taxon>
        <taxon>NPAAA clade</taxon>
        <taxon>Hologalegina</taxon>
        <taxon>IRL clade</taxon>
        <taxon>Trifolieae</taxon>
        <taxon>Trifolium</taxon>
    </lineage>
</organism>
<name>A0A2Z6MET0_TRISU</name>
<keyword evidence="2" id="KW-1185">Reference proteome</keyword>
<sequence length="71" mass="7862">GSPITRICQVVVASVRKHNLVVPEDSSLLYEMPDKKSGVESSRKLMHHDDLSLHYLSAFDAEGSIYFNADG</sequence>
<dbReference type="Proteomes" id="UP000242715">
    <property type="component" value="Unassembled WGS sequence"/>
</dbReference>
<reference evidence="2" key="1">
    <citation type="journal article" date="2017" name="Front. Plant Sci.">
        <title>Climate Clever Clovers: New Paradigm to Reduce the Environmental Footprint of Ruminants by Breeding Low Methanogenic Forages Utilizing Haplotype Variation.</title>
        <authorList>
            <person name="Kaur P."/>
            <person name="Appels R."/>
            <person name="Bayer P.E."/>
            <person name="Keeble-Gagnere G."/>
            <person name="Wang J."/>
            <person name="Hirakawa H."/>
            <person name="Shirasawa K."/>
            <person name="Vercoe P."/>
            <person name="Stefanova K."/>
            <person name="Durmic Z."/>
            <person name="Nichols P."/>
            <person name="Revell C."/>
            <person name="Isobe S.N."/>
            <person name="Edwards D."/>
            <person name="Erskine W."/>
        </authorList>
    </citation>
    <scope>NUCLEOTIDE SEQUENCE [LARGE SCALE GENOMIC DNA]</scope>
    <source>
        <strain evidence="2">cv. Daliak</strain>
    </source>
</reference>
<dbReference type="EMBL" id="DF973140">
    <property type="protein sequence ID" value="GAU13782.1"/>
    <property type="molecule type" value="Genomic_DNA"/>
</dbReference>
<dbReference type="AlphaFoldDB" id="A0A2Z6MET0"/>
<protein>
    <submittedName>
        <fullName evidence="1">Uncharacterized protein</fullName>
    </submittedName>
</protein>
<feature type="non-terminal residue" evidence="1">
    <location>
        <position position="1"/>
    </location>
</feature>
<evidence type="ECO:0000313" key="1">
    <source>
        <dbReference type="EMBL" id="GAU13782.1"/>
    </source>
</evidence>